<proteinExistence type="predicted"/>
<dbReference type="SUPFAM" id="SSF55729">
    <property type="entry name" value="Acyl-CoA N-acyltransferases (Nat)"/>
    <property type="match status" value="1"/>
</dbReference>
<dbReference type="EMBL" id="JBHMDI010000025">
    <property type="protein sequence ID" value="MFB9348327.1"/>
    <property type="molecule type" value="Genomic_DNA"/>
</dbReference>
<dbReference type="Proteomes" id="UP001589753">
    <property type="component" value="Unassembled WGS sequence"/>
</dbReference>
<organism evidence="2 3">
    <name type="scientific">Streptomyces heliomycini</name>
    <dbReference type="NCBI Taxonomy" id="284032"/>
    <lineage>
        <taxon>Bacteria</taxon>
        <taxon>Bacillati</taxon>
        <taxon>Actinomycetota</taxon>
        <taxon>Actinomycetes</taxon>
        <taxon>Kitasatosporales</taxon>
        <taxon>Streptomycetaceae</taxon>
        <taxon>Streptomyces</taxon>
    </lineage>
</organism>
<evidence type="ECO:0000259" key="1">
    <source>
        <dbReference type="PROSITE" id="PS51186"/>
    </source>
</evidence>
<dbReference type="GO" id="GO:0016746">
    <property type="term" value="F:acyltransferase activity"/>
    <property type="evidence" value="ECO:0007669"/>
    <property type="project" value="UniProtKB-KW"/>
</dbReference>
<keyword evidence="2" id="KW-0012">Acyltransferase</keyword>
<dbReference type="Gene3D" id="3.40.630.30">
    <property type="match status" value="1"/>
</dbReference>
<accession>A0ABV5L849</accession>
<name>A0ABV5L849_9ACTN</name>
<evidence type="ECO:0000313" key="2">
    <source>
        <dbReference type="EMBL" id="MFB9348327.1"/>
    </source>
</evidence>
<dbReference type="RefSeq" id="WP_366482284.1">
    <property type="nucleotide sequence ID" value="NZ_JBHMDI010000025.1"/>
</dbReference>
<sequence length="201" mass="22187">MAGPGEVVVEGGGRESATDWFQQICDVHDRVFSAEPFAWVPEMSPAHKEELRGLTAVAGFRVVVARRRDRLLGYAYGHPLPADHGWWGDFAEPLPAGLVREWPGRTFAVISLAVLPGQRGRGTGGRLMEELLRDRAEQRAILSVQPTALATQRLYRHWGWTNVGRKGPLAGVTPPCWDIYVRDLAFHLSSRNGAEAVPDEG</sequence>
<dbReference type="PROSITE" id="PS51186">
    <property type="entry name" value="GNAT"/>
    <property type="match status" value="1"/>
</dbReference>
<gene>
    <name evidence="2" type="ORF">ACFFUA_12780</name>
</gene>
<evidence type="ECO:0000313" key="3">
    <source>
        <dbReference type="Proteomes" id="UP001589753"/>
    </source>
</evidence>
<comment type="caution">
    <text evidence="2">The sequence shown here is derived from an EMBL/GenBank/DDBJ whole genome shotgun (WGS) entry which is preliminary data.</text>
</comment>
<keyword evidence="3" id="KW-1185">Reference proteome</keyword>
<dbReference type="InterPro" id="IPR000182">
    <property type="entry name" value="GNAT_dom"/>
</dbReference>
<dbReference type="InterPro" id="IPR016181">
    <property type="entry name" value="Acyl_CoA_acyltransferase"/>
</dbReference>
<feature type="domain" description="N-acetyltransferase" evidence="1">
    <location>
        <begin position="11"/>
        <end position="183"/>
    </location>
</feature>
<dbReference type="Pfam" id="PF00583">
    <property type="entry name" value="Acetyltransf_1"/>
    <property type="match status" value="1"/>
</dbReference>
<keyword evidence="2" id="KW-0808">Transferase</keyword>
<dbReference type="EC" id="2.3.1.-" evidence="2"/>
<protein>
    <submittedName>
        <fullName evidence="2">GNAT family N-acetyltransferase</fullName>
        <ecNumber evidence="2">2.3.1.-</ecNumber>
    </submittedName>
</protein>
<reference evidence="2 3" key="1">
    <citation type="submission" date="2024-09" db="EMBL/GenBank/DDBJ databases">
        <authorList>
            <person name="Sun Q."/>
            <person name="Mori K."/>
        </authorList>
    </citation>
    <scope>NUCLEOTIDE SEQUENCE [LARGE SCALE GENOMIC DNA]</scope>
    <source>
        <strain evidence="2 3">JCM 9767</strain>
    </source>
</reference>